<accession>I6EMI0</accession>
<dbReference type="AlphaFoldDB" id="I6EMI0"/>
<gene>
    <name evidence="1" type="ORF">SB444474_0846</name>
</gene>
<comment type="caution">
    <text evidence="1">The sequence shown here is derived from an EMBL/GenBank/DDBJ whole genome shotgun (WGS) entry which is preliminary data.</text>
</comment>
<dbReference type="Proteomes" id="UP000004199">
    <property type="component" value="Unassembled WGS sequence"/>
</dbReference>
<dbReference type="EMBL" id="AKNB01000174">
    <property type="protein sequence ID" value="EIQ45222.1"/>
    <property type="molecule type" value="Genomic_DNA"/>
</dbReference>
<proteinExistence type="predicted"/>
<evidence type="ECO:0000313" key="1">
    <source>
        <dbReference type="EMBL" id="EIQ45222.1"/>
    </source>
</evidence>
<reference evidence="1 2" key="1">
    <citation type="submission" date="2012-03" db="EMBL/GenBank/DDBJ databases">
        <authorList>
            <person name="Rasko D."/>
            <person name="Redman J."/>
            <person name="Daugherty S.C."/>
            <person name="Tallon L."/>
            <person name="Sadzewicz L."/>
            <person name="Jones K."/>
            <person name="Santana-Cruz I."/>
            <person name="Liu X."/>
        </authorList>
    </citation>
    <scope>NUCLEOTIDE SEQUENCE [LARGE SCALE GENOMIC DNA]</scope>
    <source>
        <strain evidence="1 2">4444-74</strain>
    </source>
</reference>
<protein>
    <submittedName>
        <fullName evidence="1">Uncharacterized protein</fullName>
    </submittedName>
</protein>
<evidence type="ECO:0000313" key="2">
    <source>
        <dbReference type="Proteomes" id="UP000004199"/>
    </source>
</evidence>
<name>I6EMI0_SHIBO</name>
<sequence length="47" mass="5142">MSPPSATEDEQVTGEGIIIQHMLYLFTQPVERLTHIGYPSNEPDAGA</sequence>
<organism evidence="1 2">
    <name type="scientific">Shigella boydii 4444-74</name>
    <dbReference type="NCBI Taxonomy" id="766140"/>
    <lineage>
        <taxon>Bacteria</taxon>
        <taxon>Pseudomonadati</taxon>
        <taxon>Pseudomonadota</taxon>
        <taxon>Gammaproteobacteria</taxon>
        <taxon>Enterobacterales</taxon>
        <taxon>Enterobacteriaceae</taxon>
        <taxon>Shigella</taxon>
    </lineage>
</organism>